<keyword evidence="3" id="KW-1185">Reference proteome</keyword>
<feature type="domain" description="SsuA/THI5-like" evidence="1">
    <location>
        <begin position="26"/>
        <end position="143"/>
    </location>
</feature>
<dbReference type="Pfam" id="PF09084">
    <property type="entry name" value="NMT1"/>
    <property type="match status" value="1"/>
</dbReference>
<dbReference type="Gene3D" id="3.40.190.10">
    <property type="entry name" value="Periplasmic binding protein-like II"/>
    <property type="match status" value="1"/>
</dbReference>
<evidence type="ECO:0000313" key="2">
    <source>
        <dbReference type="EMBL" id="KAJ9137144.1"/>
    </source>
</evidence>
<organism evidence="2 3">
    <name type="scientific">Pleurostoma richardsiae</name>
    <dbReference type="NCBI Taxonomy" id="41990"/>
    <lineage>
        <taxon>Eukaryota</taxon>
        <taxon>Fungi</taxon>
        <taxon>Dikarya</taxon>
        <taxon>Ascomycota</taxon>
        <taxon>Pezizomycotina</taxon>
        <taxon>Sordariomycetes</taxon>
        <taxon>Sordariomycetidae</taxon>
        <taxon>Calosphaeriales</taxon>
        <taxon>Pleurostomataceae</taxon>
        <taxon>Pleurostoma</taxon>
    </lineage>
</organism>
<evidence type="ECO:0000313" key="3">
    <source>
        <dbReference type="Proteomes" id="UP001174694"/>
    </source>
</evidence>
<name>A0AA38R635_9PEZI</name>
<sequence>MTHKVHLTFACGPYDRMDAIAHGEVQTAGIDLDYVMIEHPRDIFDRMIRGMEFDASEMSSSEYICRYAAGERDLVAIPVFTSRAFRQSCVVVDSDIVTKPSDLNGKRVGVQLYTMTAAVWIRGLLQDAGVDLSSITWVEGDIMKPGPHGNAKAQPLCRPVKRIPNEDNSRGLSRLLEDGELVATIGAEPAPCLGKAPNLQQLFPNIRETEKKYYQDTGIFPIMHLVVIKRKIVEQYPFVPTSLFHAMNESRKIGLRRMKFQGTYRYMLPFMSSDLREIDELFGGDPWPYGIEPNRNTLEALVSFLHDQGMIPDKIPVEDLFAPINGQNLTI</sequence>
<gene>
    <name evidence="2" type="ORF">NKR23_g9392</name>
</gene>
<dbReference type="EMBL" id="JANBVO010000036">
    <property type="protein sequence ID" value="KAJ9137144.1"/>
    <property type="molecule type" value="Genomic_DNA"/>
</dbReference>
<dbReference type="InterPro" id="IPR015168">
    <property type="entry name" value="SsuA/THI5"/>
</dbReference>
<dbReference type="Proteomes" id="UP001174694">
    <property type="component" value="Unassembled WGS sequence"/>
</dbReference>
<dbReference type="AlphaFoldDB" id="A0AA38R635"/>
<proteinExistence type="predicted"/>
<evidence type="ECO:0000259" key="1">
    <source>
        <dbReference type="Pfam" id="PF09084"/>
    </source>
</evidence>
<accession>A0AA38R635</accession>
<protein>
    <submittedName>
        <fullName evidence="2">NMT1/THI5-like</fullName>
    </submittedName>
</protein>
<dbReference type="SUPFAM" id="SSF53850">
    <property type="entry name" value="Periplasmic binding protein-like II"/>
    <property type="match status" value="1"/>
</dbReference>
<reference evidence="2" key="1">
    <citation type="submission" date="2022-07" db="EMBL/GenBank/DDBJ databases">
        <title>Fungi with potential for degradation of polypropylene.</title>
        <authorList>
            <person name="Gostincar C."/>
        </authorList>
    </citation>
    <scope>NUCLEOTIDE SEQUENCE</scope>
    <source>
        <strain evidence="2">EXF-13308</strain>
    </source>
</reference>
<comment type="caution">
    <text evidence="2">The sequence shown here is derived from an EMBL/GenBank/DDBJ whole genome shotgun (WGS) entry which is preliminary data.</text>
</comment>